<evidence type="ECO:0000256" key="3">
    <source>
        <dbReference type="ARBA" id="ARBA00022741"/>
    </source>
</evidence>
<keyword evidence="3 7" id="KW-0547">Nucleotide-binding</keyword>
<sequence>MLVLVANRGEVANRIIRTCTKKGIRTVSVFTSVDSLSPHARNATFSVFLGDDPRSYTDADAILKVALEHNCTALHPGYGFLSENEAFCDAVNAAGIIWLGPTCKTIRDFSLKHVARAMASHAGVPVASGSSVLQDAVEAVAAADRVGYPVLLKATGGGGGMGIFICRNSEDVLRNFETSQHQGQAFFGNSGVFVEKYIEQAHHVEVQIFGDGEGGCIHLGERECSIQRRHQKVLEESPAPLLDEELRDKLTSAAVALGKLSNYRSAGTVEFLVDKMTREFFFLEVNTRLQVEHGITEMVHGDIDIVHAQLVLQLPQLQGNGWRPSDLLQELASANKSGWAIEVRINGEDPAHNFRPCPGQLGHVAFPPNSDGVRVDTWIETGTVVSPHYDSLLAKLMVYAPTRKEAIQKMTQALKQTSIQGAPNNLEFLRALVADPKFQEGRTSTRFLETFNFMPHVMEVITPGLQCSVQDWPGRVGLWHVGVPPSGPMDALGHRLANAMVGNDEKAAGLEFSLQGPTLKFHTSALVALAGAPFLNTTLDKKPVKWSSSFKVEAGQVLKIGQAGQGCGVRGYLAVSGGIDAPLYLGSRSTFPSGQFGGYQGRYLKAGDSLPIATAHQPELSNCNTTVKDLVPIDLMATASELLQPLQAATGSVSPESIASSAASQLLQPPGVLSNAAAGASAAAAEPVCWEVGVLPGPHADPDFFTTDYIEQVFYKQHFKVHHNSNRLGVRLVGKQLPQWTRVDGGEGGSHPSNVHDHIYAIGAINFTGDHPVVLTQDGPSLGGFVCAATIVSSELWKLGQVRPDDEVKFVKLSLKEAYTKRVYMDNLIASVCEAVRGTASSAAAALSTKSAGMTVPEMPGTLSVLKRTPSSEDRPSVEYRLAGDRYIQVEYGPMELDLSLRVRVHCLQRKIKDTAMPGVLETSPGVRSLMIEYDVRKIPTKSLLLALEGLEVELEDVRNMKLPSRIVRLPLAFDERWSRDAVDRYMRSIRSDAPYLPSNIDYIAANNGLSSRDEVKKIVFDASYLVLGLGDVYLGAPCAVPMDPRHRLVTAKYNPARTFTAEGTVGIGGTYMCIYPMDSPGGYQLIGRTLPIWNTFGRSGPFNASKPWMLDFFDQVRFYEVSEDELEDMRAKFSGGRLEIKIEDTSFSLEDYQKAVSGLDEEVNAFKVKQLPAMSHQLRLEAESLQRLEEAAARAAAESQYLGQNGSLGTGATAVAVGLKEDADYDDFVPGAVKVHAPFTASILDIKVSVGDTVTAGQTLMVLEAMKMEVPLVCPVDGKVVAIPVKVAQLRDVGAVLLVVIEDS</sequence>
<comment type="cofactor">
    <cofactor evidence="1">
        <name>biotin</name>
        <dbReference type="ChEBI" id="CHEBI:57586"/>
    </cofactor>
</comment>
<dbReference type="Proteomes" id="UP000232323">
    <property type="component" value="Unassembled WGS sequence"/>
</dbReference>
<evidence type="ECO:0000256" key="6">
    <source>
        <dbReference type="ARBA" id="ARBA00023267"/>
    </source>
</evidence>
<evidence type="ECO:0000256" key="2">
    <source>
        <dbReference type="ARBA" id="ARBA00022598"/>
    </source>
</evidence>
<evidence type="ECO:0000256" key="7">
    <source>
        <dbReference type="PROSITE-ProRule" id="PRU00409"/>
    </source>
</evidence>
<dbReference type="PANTHER" id="PTHR18866:SF128">
    <property type="entry name" value="UREA AMIDOLYASE"/>
    <property type="match status" value="1"/>
</dbReference>
<dbReference type="GO" id="GO:0016874">
    <property type="term" value="F:ligase activity"/>
    <property type="evidence" value="ECO:0007669"/>
    <property type="project" value="UniProtKB-KW"/>
</dbReference>
<dbReference type="CDD" id="cd06850">
    <property type="entry name" value="biotinyl_domain"/>
    <property type="match status" value="1"/>
</dbReference>
<dbReference type="InterPro" id="IPR003833">
    <property type="entry name" value="CT_C_D"/>
</dbReference>
<keyword evidence="13" id="KW-1185">Reference proteome</keyword>
<dbReference type="PANTHER" id="PTHR18866">
    <property type="entry name" value="CARBOXYLASE:PYRUVATE/ACETYL-COA/PROPIONYL-COA CARBOXYLASE"/>
    <property type="match status" value="1"/>
</dbReference>
<dbReference type="PROSITE" id="PS50979">
    <property type="entry name" value="BC"/>
    <property type="match status" value="1"/>
</dbReference>
<dbReference type="GO" id="GO:0016787">
    <property type="term" value="F:hydrolase activity"/>
    <property type="evidence" value="ECO:0007669"/>
    <property type="project" value="UniProtKB-KW"/>
</dbReference>
<dbReference type="Pfam" id="PF02682">
    <property type="entry name" value="CT_C_D"/>
    <property type="match status" value="1"/>
</dbReference>
<dbReference type="EMBL" id="BEGY01000024">
    <property type="protein sequence ID" value="GAX77381.1"/>
    <property type="molecule type" value="Genomic_DNA"/>
</dbReference>
<dbReference type="SUPFAM" id="SSF50891">
    <property type="entry name" value="Cyclophilin-like"/>
    <property type="match status" value="2"/>
</dbReference>
<gene>
    <name evidence="12" type="ORF">CEUSTIGMA_g4827.t1</name>
</gene>
<dbReference type="SMART" id="SM00878">
    <property type="entry name" value="Biotin_carb_C"/>
    <property type="match status" value="1"/>
</dbReference>
<dbReference type="Gene3D" id="2.40.100.10">
    <property type="entry name" value="Cyclophilin-like"/>
    <property type="match status" value="2"/>
</dbReference>
<dbReference type="InterPro" id="IPR014084">
    <property type="entry name" value="Urea_COase"/>
</dbReference>
<dbReference type="Gene3D" id="3.30.470.20">
    <property type="entry name" value="ATP-grasp fold, B domain"/>
    <property type="match status" value="1"/>
</dbReference>
<evidence type="ECO:0000259" key="10">
    <source>
        <dbReference type="PROSITE" id="PS50975"/>
    </source>
</evidence>
<dbReference type="InterPro" id="IPR003778">
    <property type="entry name" value="CT_A_B"/>
</dbReference>
<dbReference type="SUPFAM" id="SSF56059">
    <property type="entry name" value="Glutathione synthetase ATP-binding domain-like"/>
    <property type="match status" value="1"/>
</dbReference>
<evidence type="ECO:0000256" key="5">
    <source>
        <dbReference type="ARBA" id="ARBA00022840"/>
    </source>
</evidence>
<dbReference type="OrthoDB" id="196847at2759"/>
<keyword evidence="2" id="KW-0436">Ligase</keyword>
<dbReference type="SUPFAM" id="SSF51230">
    <property type="entry name" value="Single hybrid motif"/>
    <property type="match status" value="1"/>
</dbReference>
<accession>A0A250X2U0</accession>
<evidence type="ECO:0000256" key="8">
    <source>
        <dbReference type="SAM" id="Coils"/>
    </source>
</evidence>
<keyword evidence="8" id="KW-0175">Coiled coil</keyword>
<keyword evidence="6" id="KW-0092">Biotin</keyword>
<dbReference type="Gene3D" id="2.40.50.100">
    <property type="match status" value="1"/>
</dbReference>
<dbReference type="Pfam" id="PF02786">
    <property type="entry name" value="CPSase_L_D2"/>
    <property type="match status" value="1"/>
</dbReference>
<feature type="domain" description="ATP-grasp" evidence="10">
    <location>
        <begin position="116"/>
        <end position="314"/>
    </location>
</feature>
<dbReference type="InterPro" id="IPR005479">
    <property type="entry name" value="CPAse_ATP-bd"/>
</dbReference>
<organism evidence="12 13">
    <name type="scientific">Chlamydomonas eustigma</name>
    <dbReference type="NCBI Taxonomy" id="1157962"/>
    <lineage>
        <taxon>Eukaryota</taxon>
        <taxon>Viridiplantae</taxon>
        <taxon>Chlorophyta</taxon>
        <taxon>core chlorophytes</taxon>
        <taxon>Chlorophyceae</taxon>
        <taxon>CS clade</taxon>
        <taxon>Chlamydomonadales</taxon>
        <taxon>Chlamydomonadaceae</taxon>
        <taxon>Chlamydomonas</taxon>
    </lineage>
</organism>
<dbReference type="SUPFAM" id="SSF160467">
    <property type="entry name" value="PH0987 N-terminal domain-like"/>
    <property type="match status" value="1"/>
</dbReference>
<dbReference type="PROSITE" id="PS00867">
    <property type="entry name" value="CPSASE_2"/>
    <property type="match status" value="1"/>
</dbReference>
<dbReference type="PROSITE" id="PS50975">
    <property type="entry name" value="ATP_GRASP"/>
    <property type="match status" value="1"/>
</dbReference>
<dbReference type="SMART" id="SM00797">
    <property type="entry name" value="AHS2"/>
    <property type="match status" value="1"/>
</dbReference>
<evidence type="ECO:0000256" key="1">
    <source>
        <dbReference type="ARBA" id="ARBA00001953"/>
    </source>
</evidence>
<feature type="coiled-coil region" evidence="8">
    <location>
        <begin position="1150"/>
        <end position="1199"/>
    </location>
</feature>
<dbReference type="SUPFAM" id="SSF52440">
    <property type="entry name" value="PreATP-grasp domain"/>
    <property type="match status" value="1"/>
</dbReference>
<dbReference type="InterPro" id="IPR011053">
    <property type="entry name" value="Single_hybrid_motif"/>
</dbReference>
<dbReference type="InterPro" id="IPR050856">
    <property type="entry name" value="Biotin_carboxylase_complex"/>
</dbReference>
<dbReference type="InterPro" id="IPR011054">
    <property type="entry name" value="Rudment_hybrid_motif"/>
</dbReference>
<evidence type="ECO:0000256" key="4">
    <source>
        <dbReference type="ARBA" id="ARBA00022801"/>
    </source>
</evidence>
<dbReference type="InterPro" id="IPR005481">
    <property type="entry name" value="BC-like_N"/>
</dbReference>
<dbReference type="InterPro" id="IPR011764">
    <property type="entry name" value="Biotin_carboxylation_dom"/>
</dbReference>
<dbReference type="InterPro" id="IPR016185">
    <property type="entry name" value="PreATP-grasp_dom_sf"/>
</dbReference>
<dbReference type="InterPro" id="IPR000089">
    <property type="entry name" value="Biotin_lipoyl"/>
</dbReference>
<feature type="domain" description="Lipoyl-binding" evidence="9">
    <location>
        <begin position="1225"/>
        <end position="1303"/>
    </location>
</feature>
<evidence type="ECO:0000259" key="11">
    <source>
        <dbReference type="PROSITE" id="PS50979"/>
    </source>
</evidence>
<dbReference type="Pfam" id="PF00364">
    <property type="entry name" value="Biotin_lipoyl"/>
    <property type="match status" value="1"/>
</dbReference>
<evidence type="ECO:0000313" key="13">
    <source>
        <dbReference type="Proteomes" id="UP000232323"/>
    </source>
</evidence>
<keyword evidence="5 7" id="KW-0067">ATP-binding</keyword>
<dbReference type="PROSITE" id="PS50968">
    <property type="entry name" value="BIOTINYL_LIPOYL"/>
    <property type="match status" value="1"/>
</dbReference>
<evidence type="ECO:0000259" key="9">
    <source>
        <dbReference type="PROSITE" id="PS50968"/>
    </source>
</evidence>
<dbReference type="Pfam" id="PF02785">
    <property type="entry name" value="Biotin_carb_C"/>
    <property type="match status" value="1"/>
</dbReference>
<dbReference type="Pfam" id="PF02626">
    <property type="entry name" value="CT_A_B"/>
    <property type="match status" value="1"/>
</dbReference>
<dbReference type="Gene3D" id="3.30.1360.40">
    <property type="match status" value="1"/>
</dbReference>
<dbReference type="Pfam" id="PF00289">
    <property type="entry name" value="Biotin_carb_N"/>
    <property type="match status" value="1"/>
</dbReference>
<dbReference type="InterPro" id="IPR029000">
    <property type="entry name" value="Cyclophilin-like_dom_sf"/>
</dbReference>
<reference evidence="12 13" key="1">
    <citation type="submission" date="2017-08" db="EMBL/GenBank/DDBJ databases">
        <title>Acidophilic green algal genome provides insights into adaptation to an acidic environment.</title>
        <authorList>
            <person name="Hirooka S."/>
            <person name="Hirose Y."/>
            <person name="Kanesaki Y."/>
            <person name="Higuchi S."/>
            <person name="Fujiwara T."/>
            <person name="Onuma R."/>
            <person name="Era A."/>
            <person name="Ohbayashi R."/>
            <person name="Uzuka A."/>
            <person name="Nozaki H."/>
            <person name="Yoshikawa H."/>
            <person name="Miyagishima S.Y."/>
        </authorList>
    </citation>
    <scope>NUCLEOTIDE SEQUENCE [LARGE SCALE GENOMIC DNA]</scope>
    <source>
        <strain evidence="12 13">NIES-2499</strain>
    </source>
</reference>
<protein>
    <submittedName>
        <fullName evidence="12">Uncharacterized protein</fullName>
    </submittedName>
</protein>
<evidence type="ECO:0000313" key="12">
    <source>
        <dbReference type="EMBL" id="GAX77381.1"/>
    </source>
</evidence>
<dbReference type="GO" id="GO:0046872">
    <property type="term" value="F:metal ion binding"/>
    <property type="evidence" value="ECO:0007669"/>
    <property type="project" value="InterPro"/>
</dbReference>
<dbReference type="STRING" id="1157962.A0A250X2U0"/>
<feature type="domain" description="Biotin carboxylation" evidence="11">
    <location>
        <begin position="1"/>
        <end position="453"/>
    </location>
</feature>
<dbReference type="NCBIfam" id="TIGR02712">
    <property type="entry name" value="urea_carbox"/>
    <property type="match status" value="1"/>
</dbReference>
<dbReference type="SUPFAM" id="SSF51246">
    <property type="entry name" value="Rudiment single hybrid motif"/>
    <property type="match status" value="1"/>
</dbReference>
<proteinExistence type="predicted"/>
<dbReference type="PROSITE" id="PS00866">
    <property type="entry name" value="CPSASE_1"/>
    <property type="match status" value="1"/>
</dbReference>
<keyword evidence="4" id="KW-0378">Hydrolase</keyword>
<dbReference type="InterPro" id="IPR005482">
    <property type="entry name" value="Biotin_COase_C"/>
</dbReference>
<comment type="caution">
    <text evidence="12">The sequence shown here is derived from an EMBL/GenBank/DDBJ whole genome shotgun (WGS) entry which is preliminary data.</text>
</comment>
<dbReference type="SMART" id="SM00796">
    <property type="entry name" value="AHS1"/>
    <property type="match status" value="1"/>
</dbReference>
<dbReference type="InterPro" id="IPR011761">
    <property type="entry name" value="ATP-grasp"/>
</dbReference>
<name>A0A250X2U0_9CHLO</name>
<dbReference type="GO" id="GO:0005524">
    <property type="term" value="F:ATP binding"/>
    <property type="evidence" value="ECO:0007669"/>
    <property type="project" value="UniProtKB-UniRule"/>
</dbReference>